<evidence type="ECO:0000313" key="3">
    <source>
        <dbReference type="EMBL" id="RKP26625.1"/>
    </source>
</evidence>
<organism evidence="3 4">
    <name type="scientific">Syncephalis pseudoplumigaleata</name>
    <dbReference type="NCBI Taxonomy" id="1712513"/>
    <lineage>
        <taxon>Eukaryota</taxon>
        <taxon>Fungi</taxon>
        <taxon>Fungi incertae sedis</taxon>
        <taxon>Zoopagomycota</taxon>
        <taxon>Zoopagomycotina</taxon>
        <taxon>Zoopagomycetes</taxon>
        <taxon>Zoopagales</taxon>
        <taxon>Piptocephalidaceae</taxon>
        <taxon>Syncephalis</taxon>
    </lineage>
</organism>
<reference evidence="4" key="1">
    <citation type="journal article" date="2018" name="Nat. Microbiol.">
        <title>Leveraging single-cell genomics to expand the fungal tree of life.</title>
        <authorList>
            <person name="Ahrendt S.R."/>
            <person name="Quandt C.A."/>
            <person name="Ciobanu D."/>
            <person name="Clum A."/>
            <person name="Salamov A."/>
            <person name="Andreopoulos B."/>
            <person name="Cheng J.F."/>
            <person name="Woyke T."/>
            <person name="Pelin A."/>
            <person name="Henrissat B."/>
            <person name="Reynolds N.K."/>
            <person name="Benny G.L."/>
            <person name="Smith M.E."/>
            <person name="James T.Y."/>
            <person name="Grigoriev I.V."/>
        </authorList>
    </citation>
    <scope>NUCLEOTIDE SEQUENCE [LARGE SCALE GENOMIC DNA]</scope>
    <source>
        <strain evidence="4">Benny S71-1</strain>
    </source>
</reference>
<feature type="domain" description="F-box" evidence="2">
    <location>
        <begin position="18"/>
        <end position="54"/>
    </location>
</feature>
<evidence type="ECO:0000256" key="1">
    <source>
        <dbReference type="SAM" id="MobiDB-lite"/>
    </source>
</evidence>
<feature type="compositionally biased region" description="Low complexity" evidence="1">
    <location>
        <begin position="425"/>
        <end position="444"/>
    </location>
</feature>
<dbReference type="InterPro" id="IPR036047">
    <property type="entry name" value="F-box-like_dom_sf"/>
</dbReference>
<feature type="compositionally biased region" description="Basic and acidic residues" evidence="1">
    <location>
        <begin position="209"/>
        <end position="230"/>
    </location>
</feature>
<dbReference type="InterPro" id="IPR001810">
    <property type="entry name" value="F-box_dom"/>
</dbReference>
<gene>
    <name evidence="3" type="ORF">SYNPS1DRAFT_27697</name>
</gene>
<protein>
    <recommendedName>
        <fullName evidence="2">F-box domain-containing protein</fullName>
    </recommendedName>
</protein>
<evidence type="ECO:0000259" key="2">
    <source>
        <dbReference type="Pfam" id="PF12937"/>
    </source>
</evidence>
<feature type="region of interest" description="Disordered" evidence="1">
    <location>
        <begin position="409"/>
        <end position="451"/>
    </location>
</feature>
<dbReference type="Pfam" id="PF12937">
    <property type="entry name" value="F-box-like"/>
    <property type="match status" value="1"/>
</dbReference>
<sequence>MDRPPISHLEHLERPRFECLPLELRIYHIYALLPVHSLARCRAVSRRWRAVVDEALEKAHPYQRVFALRDGLNPGLASTAVTTATGFPLLSLDAWETAFYGLGVPRQFAHWFRTIRLGGAPARNGSVASRPANSRSSRPAAWRARALLEETEALCFLYRVCYGIAGRRRYAEHQDVQSGICVNYLHLALDMYDRLHEAVASMQAELDEERPSGGEEEEKQAAHSKSHDGSAADDAGSPASVLEWIEVLQLQQQRIFTQILQLPAMSSRFLLGHSAFCFNFLSRLFSAFSMVPTAAARALARLVHGIITLHDGVVTARELDTLLTCLAGKEPLALSLLARHQLLLRYASLVGPDETSACRVDLDELRRLLASASTDTGAPTSEQDKISDATTAEAPLGVVTVSAAQLQDKYSTPPVKDDGDDNKMPSSPTESLSSLASFSLPGSPQMAGAPLSQTTAEQRLIWLFEHVAALAVPSASAPVATAQQWQADAILPFVNEFEMLLNRCTAHAS</sequence>
<dbReference type="SUPFAM" id="SSF81383">
    <property type="entry name" value="F-box domain"/>
    <property type="match status" value="1"/>
</dbReference>
<feature type="region of interest" description="Disordered" evidence="1">
    <location>
        <begin position="203"/>
        <end position="236"/>
    </location>
</feature>
<dbReference type="EMBL" id="KZ989374">
    <property type="protein sequence ID" value="RKP26625.1"/>
    <property type="molecule type" value="Genomic_DNA"/>
</dbReference>
<evidence type="ECO:0000313" key="4">
    <source>
        <dbReference type="Proteomes" id="UP000278143"/>
    </source>
</evidence>
<keyword evidence="4" id="KW-1185">Reference proteome</keyword>
<dbReference type="AlphaFoldDB" id="A0A4P9Z2M6"/>
<dbReference type="Gene3D" id="1.20.1280.50">
    <property type="match status" value="1"/>
</dbReference>
<dbReference type="OrthoDB" id="5592755at2759"/>
<accession>A0A4P9Z2M6</accession>
<name>A0A4P9Z2M6_9FUNG</name>
<dbReference type="Proteomes" id="UP000278143">
    <property type="component" value="Unassembled WGS sequence"/>
</dbReference>
<proteinExistence type="predicted"/>